<proteinExistence type="predicted"/>
<keyword evidence="2" id="KW-1185">Reference proteome</keyword>
<name>A0ABD2PIF6_9PLAT</name>
<reference evidence="1 2" key="1">
    <citation type="submission" date="2024-11" db="EMBL/GenBank/DDBJ databases">
        <title>Adaptive evolution of stress response genes in parasites aligns with host niche diversity.</title>
        <authorList>
            <person name="Hahn C."/>
            <person name="Resl P."/>
        </authorList>
    </citation>
    <scope>NUCLEOTIDE SEQUENCE [LARGE SCALE GENOMIC DNA]</scope>
    <source>
        <strain evidence="1">EGGRZ-B1_66</strain>
        <tissue evidence="1">Body</tissue>
    </source>
</reference>
<protein>
    <submittedName>
        <fullName evidence="1">Uncharacterized protein</fullName>
    </submittedName>
</protein>
<evidence type="ECO:0000313" key="2">
    <source>
        <dbReference type="Proteomes" id="UP001626550"/>
    </source>
</evidence>
<sequence length="188" mass="21673">MPNKDLLCENILEEMLCLTKTQMRLYENTLCTVQRELSMMTETKQEQPMKAGQKNLDLKNHELVDKILNLIDQVARPYEEQEEKPMVSTTRNEIPGEMVKVRSDMSNDSKYDAKFEWLVNPEIAAKASEILAMIEDATKRNIELHAYVTVSDGTSNSDQKVELLISSNNNAGFFQHARRRKDCAYRPN</sequence>
<dbReference type="Proteomes" id="UP001626550">
    <property type="component" value="Unassembled WGS sequence"/>
</dbReference>
<evidence type="ECO:0000313" key="1">
    <source>
        <dbReference type="EMBL" id="KAL3307157.1"/>
    </source>
</evidence>
<comment type="caution">
    <text evidence="1">The sequence shown here is derived from an EMBL/GenBank/DDBJ whole genome shotgun (WGS) entry which is preliminary data.</text>
</comment>
<organism evidence="1 2">
    <name type="scientific">Cichlidogyrus casuarinus</name>
    <dbReference type="NCBI Taxonomy" id="1844966"/>
    <lineage>
        <taxon>Eukaryota</taxon>
        <taxon>Metazoa</taxon>
        <taxon>Spiralia</taxon>
        <taxon>Lophotrochozoa</taxon>
        <taxon>Platyhelminthes</taxon>
        <taxon>Monogenea</taxon>
        <taxon>Monopisthocotylea</taxon>
        <taxon>Dactylogyridea</taxon>
        <taxon>Ancyrocephalidae</taxon>
        <taxon>Cichlidogyrus</taxon>
    </lineage>
</organism>
<dbReference type="EMBL" id="JBJKFK010008153">
    <property type="protein sequence ID" value="KAL3307157.1"/>
    <property type="molecule type" value="Genomic_DNA"/>
</dbReference>
<gene>
    <name evidence="1" type="ORF">Ciccas_014336</name>
</gene>
<accession>A0ABD2PIF6</accession>
<dbReference type="AlphaFoldDB" id="A0ABD2PIF6"/>